<name>A0A4Y9A9E9_9BACI</name>
<evidence type="ECO:0000313" key="2">
    <source>
        <dbReference type="EMBL" id="TFJ92506.1"/>
    </source>
</evidence>
<dbReference type="InterPro" id="IPR000182">
    <property type="entry name" value="GNAT_dom"/>
</dbReference>
<evidence type="ECO:0000259" key="1">
    <source>
        <dbReference type="PROSITE" id="PS51186"/>
    </source>
</evidence>
<gene>
    <name evidence="2" type="ORF">E4U82_11815</name>
</gene>
<dbReference type="InterPro" id="IPR016181">
    <property type="entry name" value="Acyl_CoA_acyltransferase"/>
</dbReference>
<sequence>MEKAIRMLQSNDYPYLEAMDTGIEFDYITSIFDRLVAGNNRLYGLFLDGQLVSMCGYSIYADSYAMLGRLRSDRRFVGSGFATELVSYVMNEVFQLNGIQWVGANTQEHNISAQRVLKKIGLTPYITLHGALTKDTSTLESGAKPWQPVTDLKRKKEWVNKKYIQTGAIFPYECYYPFPASADLFQEPDLETWSFFENDDQTRFLITKYDQKKHHYLHAVYPWHDITSQPGLWETIANNYRKLRRQTDGETYIWMDLTREEAQMLPADHQFELPSPWILYGTDKSR</sequence>
<dbReference type="Gene3D" id="3.40.630.30">
    <property type="match status" value="1"/>
</dbReference>
<reference evidence="2 3" key="1">
    <citation type="submission" date="2019-03" db="EMBL/GenBank/DDBJ databases">
        <title>Genome sequence of Lentibacillus salicampi ATCC BAA-719.</title>
        <authorList>
            <person name="Maclea K.S."/>
            <person name="Simoes Junior M."/>
        </authorList>
    </citation>
    <scope>NUCLEOTIDE SEQUENCE [LARGE SCALE GENOMIC DNA]</scope>
    <source>
        <strain evidence="2 3">ATCC BAA-719</strain>
    </source>
</reference>
<keyword evidence="2" id="KW-0808">Transferase</keyword>
<proteinExistence type="predicted"/>
<feature type="domain" description="N-acetyltransferase" evidence="1">
    <location>
        <begin position="3"/>
        <end position="165"/>
    </location>
</feature>
<dbReference type="Pfam" id="PF13302">
    <property type="entry name" value="Acetyltransf_3"/>
    <property type="match status" value="1"/>
</dbReference>
<dbReference type="EMBL" id="SRHY01000020">
    <property type="protein sequence ID" value="TFJ92506.1"/>
    <property type="molecule type" value="Genomic_DNA"/>
</dbReference>
<dbReference type="GO" id="GO:0016747">
    <property type="term" value="F:acyltransferase activity, transferring groups other than amino-acyl groups"/>
    <property type="evidence" value="ECO:0007669"/>
    <property type="project" value="InterPro"/>
</dbReference>
<dbReference type="AlphaFoldDB" id="A0A4Y9A9E9"/>
<dbReference type="OrthoDB" id="2423856at2"/>
<dbReference type="PROSITE" id="PS51186">
    <property type="entry name" value="GNAT"/>
    <property type="match status" value="1"/>
</dbReference>
<keyword evidence="3" id="KW-1185">Reference proteome</keyword>
<dbReference type="Proteomes" id="UP000298484">
    <property type="component" value="Unassembled WGS sequence"/>
</dbReference>
<organism evidence="2 3">
    <name type="scientific">Lentibacillus salicampi</name>
    <dbReference type="NCBI Taxonomy" id="175306"/>
    <lineage>
        <taxon>Bacteria</taxon>
        <taxon>Bacillati</taxon>
        <taxon>Bacillota</taxon>
        <taxon>Bacilli</taxon>
        <taxon>Bacillales</taxon>
        <taxon>Bacillaceae</taxon>
        <taxon>Lentibacillus</taxon>
    </lineage>
</organism>
<protein>
    <submittedName>
        <fullName evidence="2">N-acetyltransferase</fullName>
    </submittedName>
</protein>
<dbReference type="SUPFAM" id="SSF55729">
    <property type="entry name" value="Acyl-CoA N-acyltransferases (Nat)"/>
    <property type="match status" value="1"/>
</dbReference>
<comment type="caution">
    <text evidence="2">The sequence shown here is derived from an EMBL/GenBank/DDBJ whole genome shotgun (WGS) entry which is preliminary data.</text>
</comment>
<dbReference type="RefSeq" id="WP_135110390.1">
    <property type="nucleotide sequence ID" value="NZ_SRHY01000020.1"/>
</dbReference>
<evidence type="ECO:0000313" key="3">
    <source>
        <dbReference type="Proteomes" id="UP000298484"/>
    </source>
</evidence>
<accession>A0A4Y9A9E9</accession>